<sequence length="118" mass="13061">MRLDVKVIKNHINIKGSQVMTAFEFIGRIFGGGKGIGAVVSLTAVSVPIAGAVVHDELKKSEQKEKDSLYQKAILKQNAEIRGLKKQADICNERQEHYQKVIDTVLFNGKESVPNEQV</sequence>
<dbReference type="Proteomes" id="UP001419084">
    <property type="component" value="Unassembled WGS sequence"/>
</dbReference>
<keyword evidence="2" id="KW-1185">Reference proteome</keyword>
<dbReference type="EMBL" id="BRPJ01000030">
    <property type="protein sequence ID" value="GLB29623.1"/>
    <property type="molecule type" value="Genomic_DNA"/>
</dbReference>
<accession>A0ABQ5M3T9</accession>
<reference evidence="1 2" key="1">
    <citation type="journal article" date="2024" name="Int. J. Syst. Evol. Microbiol.">
        <title>Lacrimispora brassicae sp. nov. isolated from fermented cabbage, and proposal of Clostridium indicum Gundawar et al. 2019 and Clostridium methoxybenzovorans Mechichi et al. 1999 as heterotypic synonyms of Lacrimispora amygdalina (Parshina et al. 2003) Haas and Blanchard 2020 and Lacrimispora indolis (McClung and McCoy 1957) Haas and Blanchard 2020, respectively.</title>
        <authorList>
            <person name="Kobayashi H."/>
            <person name="Tanizawa Y."/>
            <person name="Sakamoto M."/>
            <person name="Ohkuma M."/>
            <person name="Tohno M."/>
        </authorList>
    </citation>
    <scope>NUCLEOTIDE SEQUENCE [LARGE SCALE GENOMIC DNA]</scope>
    <source>
        <strain evidence="1 2">DSM 12857</strain>
    </source>
</reference>
<comment type="caution">
    <text evidence="1">The sequence shown here is derived from an EMBL/GenBank/DDBJ whole genome shotgun (WGS) entry which is preliminary data.</text>
</comment>
<organism evidence="1 2">
    <name type="scientific">Lacrimispora amygdalina</name>
    <dbReference type="NCBI Taxonomy" id="253257"/>
    <lineage>
        <taxon>Bacteria</taxon>
        <taxon>Bacillati</taxon>
        <taxon>Bacillota</taxon>
        <taxon>Clostridia</taxon>
        <taxon>Lachnospirales</taxon>
        <taxon>Lachnospiraceae</taxon>
        <taxon>Lacrimispora</taxon>
    </lineage>
</organism>
<gene>
    <name evidence="1" type="ORF">LAD12857_15460</name>
</gene>
<evidence type="ECO:0000313" key="1">
    <source>
        <dbReference type="EMBL" id="GLB29623.1"/>
    </source>
</evidence>
<evidence type="ECO:0000313" key="2">
    <source>
        <dbReference type="Proteomes" id="UP001419084"/>
    </source>
</evidence>
<proteinExistence type="predicted"/>
<name>A0ABQ5M3T9_9FIRM</name>
<dbReference type="RefSeq" id="WP_346064957.1">
    <property type="nucleotide sequence ID" value="NZ_BRPJ01000030.1"/>
</dbReference>
<protein>
    <submittedName>
        <fullName evidence="1">Uncharacterized protein</fullName>
    </submittedName>
</protein>